<keyword evidence="2" id="KW-1185">Reference proteome</keyword>
<name>A0AC61PK57_9FIRM</name>
<proteinExistence type="predicted"/>
<reference evidence="1" key="1">
    <citation type="submission" date="2017-04" db="EMBL/GenBank/DDBJ databases">
        <authorList>
            <person name="Varghese N."/>
            <person name="Submissions S."/>
        </authorList>
    </citation>
    <scope>NUCLEOTIDE SEQUENCE</scope>
    <source>
        <strain evidence="1">WTE2008</strain>
    </source>
</reference>
<gene>
    <name evidence="1" type="ORF">SAMN06297397_1217</name>
</gene>
<organism evidence="1 2">
    <name type="scientific">Aristaeella lactis</name>
    <dbReference type="NCBI Taxonomy" id="3046383"/>
    <lineage>
        <taxon>Bacteria</taxon>
        <taxon>Bacillati</taxon>
        <taxon>Bacillota</taxon>
        <taxon>Clostridia</taxon>
        <taxon>Eubacteriales</taxon>
        <taxon>Aristaeellaceae</taxon>
        <taxon>Aristaeella</taxon>
    </lineage>
</organism>
<accession>A0AC61PK57</accession>
<evidence type="ECO:0000313" key="2">
    <source>
        <dbReference type="Proteomes" id="UP000192328"/>
    </source>
</evidence>
<dbReference type="EMBL" id="FWXZ01000002">
    <property type="protein sequence ID" value="SMC52288.1"/>
    <property type="molecule type" value="Genomic_DNA"/>
</dbReference>
<sequence length="193" mass="22377">MQEKVESFLNKCEHEKKLAREKYCWLVQEYAGLLDEEEGYVEVSKEDWERFKNSESQPVLYANKKYYVTKKLPIKMTDEEFAAVEKEIPEKVLNGMKRESTDTNKDKDWPYIILLAAACLIWAAGLIISISASLLFSGLYTKELSGFSFITFFGTLIPYLLYGSICFFLAEVCKKARKVINVYEKKNKEPAEE</sequence>
<comment type="caution">
    <text evidence="1">The sequence shown here is derived from an EMBL/GenBank/DDBJ whole genome shotgun (WGS) entry which is preliminary data.</text>
</comment>
<evidence type="ECO:0000313" key="1">
    <source>
        <dbReference type="EMBL" id="SMC52288.1"/>
    </source>
</evidence>
<dbReference type="Proteomes" id="UP000192328">
    <property type="component" value="Unassembled WGS sequence"/>
</dbReference>
<protein>
    <submittedName>
        <fullName evidence="1">Uncharacterized protein</fullName>
    </submittedName>
</protein>